<gene>
    <name evidence="1" type="ORF">SMD31_16920</name>
</gene>
<reference evidence="1 2" key="1">
    <citation type="journal article" date="2013" name="Antonie Van Leeuwenhoek">
        <title>Dongia rigui sp. nov., isolated from freshwater of a large wetland in Korea.</title>
        <authorList>
            <person name="Baik K.S."/>
            <person name="Hwang Y.M."/>
            <person name="Choi J.S."/>
            <person name="Kwon J."/>
            <person name="Seong C.N."/>
        </authorList>
    </citation>
    <scope>NUCLEOTIDE SEQUENCE [LARGE SCALE GENOMIC DNA]</scope>
    <source>
        <strain evidence="1 2">04SU4-P</strain>
    </source>
</reference>
<comment type="caution">
    <text evidence="1">The sequence shown here is derived from an EMBL/GenBank/DDBJ whole genome shotgun (WGS) entry which is preliminary data.</text>
</comment>
<sequence>MTDWVDTCHPDIREMLDYWQRKCGRRAMPSRSDIEPSELRHFLPHITLVDVVSDERRFVYRLVGTAEVELRGYDPTGKAVADAYFATSADEALKHYEAARRTRAPHYVADPFQAVDRFVGEEDLFLPLSNDGETVNMVLVFSISRDLFQPDAEPR</sequence>
<name>A0ABU5E236_9PROT</name>
<protein>
    <submittedName>
        <fullName evidence="1">PAS domain-containing protein</fullName>
    </submittedName>
</protein>
<keyword evidence="2" id="KW-1185">Reference proteome</keyword>
<accession>A0ABU5E236</accession>
<dbReference type="InterPro" id="IPR009922">
    <property type="entry name" value="DUF1457"/>
</dbReference>
<dbReference type="Proteomes" id="UP001271769">
    <property type="component" value="Unassembled WGS sequence"/>
</dbReference>
<proteinExistence type="predicted"/>
<evidence type="ECO:0000313" key="1">
    <source>
        <dbReference type="EMBL" id="MDY0873625.1"/>
    </source>
</evidence>
<organism evidence="1 2">
    <name type="scientific">Dongia rigui</name>
    <dbReference type="NCBI Taxonomy" id="940149"/>
    <lineage>
        <taxon>Bacteria</taxon>
        <taxon>Pseudomonadati</taxon>
        <taxon>Pseudomonadota</taxon>
        <taxon>Alphaproteobacteria</taxon>
        <taxon>Rhodospirillales</taxon>
        <taxon>Dongiaceae</taxon>
        <taxon>Dongia</taxon>
    </lineage>
</organism>
<dbReference type="Pfam" id="PF07310">
    <property type="entry name" value="PAS_5"/>
    <property type="match status" value="1"/>
</dbReference>
<dbReference type="EMBL" id="JAXCLX010000003">
    <property type="protein sequence ID" value="MDY0873625.1"/>
    <property type="molecule type" value="Genomic_DNA"/>
</dbReference>
<evidence type="ECO:0000313" key="2">
    <source>
        <dbReference type="Proteomes" id="UP001271769"/>
    </source>
</evidence>
<dbReference type="RefSeq" id="WP_320502099.1">
    <property type="nucleotide sequence ID" value="NZ_JAXCLX010000003.1"/>
</dbReference>